<dbReference type="Gene3D" id="3.40.50.720">
    <property type="entry name" value="NAD(P)-binding Rossmann-like Domain"/>
    <property type="match status" value="1"/>
</dbReference>
<dbReference type="CDD" id="cd05265">
    <property type="entry name" value="SDR_a1"/>
    <property type="match status" value="1"/>
</dbReference>
<dbReference type="Pfam" id="PF01370">
    <property type="entry name" value="Epimerase"/>
    <property type="match status" value="1"/>
</dbReference>
<dbReference type="HOGENOM" id="CLU_065334_0_0_0"/>
<dbReference type="PANTHER" id="PTHR43245">
    <property type="entry name" value="BIFUNCTIONAL POLYMYXIN RESISTANCE PROTEIN ARNA"/>
    <property type="match status" value="1"/>
</dbReference>
<accession>L0A2X8</accession>
<evidence type="ECO:0000259" key="1">
    <source>
        <dbReference type="Pfam" id="PF01370"/>
    </source>
</evidence>
<dbReference type="KEGG" id="dpd:Deipe_1849"/>
<feature type="domain" description="NAD-dependent epimerase/dehydratase" evidence="1">
    <location>
        <begin position="4"/>
        <end position="210"/>
    </location>
</feature>
<organism evidence="2 3">
    <name type="scientific">Deinococcus peraridilitoris (strain DSM 19664 / LMG 22246 / CIP 109416 / KR-200)</name>
    <dbReference type="NCBI Taxonomy" id="937777"/>
    <lineage>
        <taxon>Bacteria</taxon>
        <taxon>Thermotogati</taxon>
        <taxon>Deinococcota</taxon>
        <taxon>Deinococci</taxon>
        <taxon>Deinococcales</taxon>
        <taxon>Deinococcaceae</taxon>
        <taxon>Deinococcus</taxon>
    </lineage>
</organism>
<dbReference type="PROSITE" id="PS51257">
    <property type="entry name" value="PROKAR_LIPOPROTEIN"/>
    <property type="match status" value="1"/>
</dbReference>
<gene>
    <name evidence="2" type="ordered locus">Deipe_1849</name>
</gene>
<dbReference type="AlphaFoldDB" id="L0A2X8"/>
<name>L0A2X8_DEIPD</name>
<dbReference type="InterPro" id="IPR036291">
    <property type="entry name" value="NAD(P)-bd_dom_sf"/>
</dbReference>
<protein>
    <submittedName>
        <fullName evidence="2">Nucleoside-diphosphate-sugar epimerase</fullName>
    </submittedName>
</protein>
<evidence type="ECO:0000313" key="2">
    <source>
        <dbReference type="EMBL" id="AFZ67365.1"/>
    </source>
</evidence>
<dbReference type="InterPro" id="IPR001509">
    <property type="entry name" value="Epimerase_deHydtase"/>
</dbReference>
<dbReference type="EMBL" id="CP003382">
    <property type="protein sequence ID" value="AFZ67365.1"/>
    <property type="molecule type" value="Genomic_DNA"/>
</dbReference>
<dbReference type="OrthoDB" id="9776016at2"/>
<evidence type="ECO:0000313" key="3">
    <source>
        <dbReference type="Proteomes" id="UP000010467"/>
    </source>
</evidence>
<dbReference type="SUPFAM" id="SSF51735">
    <property type="entry name" value="NAD(P)-binding Rossmann-fold domains"/>
    <property type="match status" value="1"/>
</dbReference>
<proteinExistence type="predicted"/>
<dbReference type="STRING" id="937777.Deipe_1849"/>
<keyword evidence="3" id="KW-1185">Reference proteome</keyword>
<dbReference type="PATRIC" id="fig|937777.3.peg.1850"/>
<dbReference type="InterPro" id="IPR050177">
    <property type="entry name" value="Lipid_A_modif_metabolic_enz"/>
</dbReference>
<dbReference type="Proteomes" id="UP000010467">
    <property type="component" value="Chromosome"/>
</dbReference>
<dbReference type="eggNOG" id="COG0451">
    <property type="taxonomic scope" value="Bacteria"/>
</dbReference>
<sequence length="324" mass="36139">MKVLFIGGTGIISSACTELALSRGIELYLLHRGQTSLRPVPEGARVLQGDIRDPESARAALGEHTFDAVVNWVAFTPEHVETDLALFEGRTGQYVFISSASAYQTPPVHLPVTESTPLINPFWQYSRNKIACEERLMRAYREQNFPITIVRPSHTYDQTLLPMDGGYTVVRRMRQGKKVIVHGDGTSLWVLTHHRDFALGFVGLLGNPHALGDTFHITSDELLTWNQIFETVARAAGTTVQIVHVPSARIAAADPEWGAGLLGDKAHSMIFDNTKIKRVVPEYRAVIPFARGAEEIMAWYDADPARQKHDERLDRLMDDLIAES</sequence>
<reference evidence="3" key="1">
    <citation type="submission" date="2012-03" db="EMBL/GenBank/DDBJ databases">
        <title>Complete sequence of chromosome of Deinococcus peraridilitoris DSM 19664.</title>
        <authorList>
            <person name="Lucas S."/>
            <person name="Copeland A."/>
            <person name="Lapidus A."/>
            <person name="Glavina del Rio T."/>
            <person name="Dalin E."/>
            <person name="Tice H."/>
            <person name="Bruce D."/>
            <person name="Goodwin L."/>
            <person name="Pitluck S."/>
            <person name="Peters L."/>
            <person name="Mikhailova N."/>
            <person name="Lu M."/>
            <person name="Kyrpides N."/>
            <person name="Mavromatis K."/>
            <person name="Ivanova N."/>
            <person name="Brettin T."/>
            <person name="Detter J.C."/>
            <person name="Han C."/>
            <person name="Larimer F."/>
            <person name="Land M."/>
            <person name="Hauser L."/>
            <person name="Markowitz V."/>
            <person name="Cheng J.-F."/>
            <person name="Hugenholtz P."/>
            <person name="Woyke T."/>
            <person name="Wu D."/>
            <person name="Pukall R."/>
            <person name="Steenblock K."/>
            <person name="Brambilla E."/>
            <person name="Klenk H.-P."/>
            <person name="Eisen J.A."/>
        </authorList>
    </citation>
    <scope>NUCLEOTIDE SEQUENCE [LARGE SCALE GENOMIC DNA]</scope>
    <source>
        <strain evidence="3">DSM 19664 / LMG 22246 / CIP 109416 / KR-200</strain>
    </source>
</reference>
<dbReference type="RefSeq" id="WP_015235670.1">
    <property type="nucleotide sequence ID" value="NC_019793.1"/>
</dbReference>